<keyword evidence="3" id="KW-1185">Reference proteome</keyword>
<evidence type="ECO:0000313" key="2">
    <source>
        <dbReference type="EMBL" id="ANA43691.1"/>
    </source>
</evidence>
<proteinExistence type="predicted"/>
<name>A0ABM6AQW4_BORHE</name>
<keyword evidence="2" id="KW-0614">Plasmid</keyword>
<dbReference type="Proteomes" id="UP000078430">
    <property type="component" value="Plasmid megaplasmid"/>
</dbReference>
<sequence>MGPQGPAEARGPEGSPRGLDGGKHGFPGISELDGVPGLVYSARLNTRYNRIRLAYSACRNVFDLQRVGIAFDELDANGSVIFGQEFDSDEKKDYLYALV</sequence>
<feature type="region of interest" description="Disordered" evidence="1">
    <location>
        <begin position="1"/>
        <end position="29"/>
    </location>
</feature>
<evidence type="ECO:0008006" key="4">
    <source>
        <dbReference type="Google" id="ProtNLM"/>
    </source>
</evidence>
<gene>
    <name evidence="2" type="ORF">AXX13_A0235</name>
</gene>
<evidence type="ECO:0000256" key="1">
    <source>
        <dbReference type="SAM" id="MobiDB-lite"/>
    </source>
</evidence>
<protein>
    <recommendedName>
        <fullName evidence="4">Variable outer membrane protein</fullName>
    </recommendedName>
</protein>
<reference evidence="2 3" key="2">
    <citation type="journal article" date="2016" name="Genome Announc.">
        <title>Chromosome and Plasmids of the Tick-Borne Relapsing Fever Agent Borrelia hermsii.</title>
        <authorList>
            <person name="Barbour A.G."/>
        </authorList>
    </citation>
    <scope>NUCLEOTIDE SEQUENCE [LARGE SCALE GENOMIC DNA]</scope>
    <source>
        <strain evidence="2 3">HS1</strain>
    </source>
</reference>
<geneLocation type="plasmid" evidence="2 3">
    <name>megaplasmid</name>
</geneLocation>
<organism evidence="2 3">
    <name type="scientific">Borrelia hermsii HS1</name>
    <dbReference type="NCBI Taxonomy" id="1867252"/>
    <lineage>
        <taxon>Bacteria</taxon>
        <taxon>Pseudomonadati</taxon>
        <taxon>Spirochaetota</taxon>
        <taxon>Spirochaetia</taxon>
        <taxon>Spirochaetales</taxon>
        <taxon>Borreliaceae</taxon>
        <taxon>Borrelia</taxon>
    </lineage>
</organism>
<evidence type="ECO:0000313" key="3">
    <source>
        <dbReference type="Proteomes" id="UP000078430"/>
    </source>
</evidence>
<reference evidence="2 3" key="1">
    <citation type="journal article" date="2013" name="J. Bacteriol.">
        <title>Large linear plasmids of Borrelia species that cause relapsing fever.</title>
        <authorList>
            <person name="Miller S.C."/>
            <person name="Porcella S.F."/>
            <person name="Raffel S.J."/>
            <person name="Schwan T.G."/>
            <person name="Barbour A.G."/>
        </authorList>
    </citation>
    <scope>NUCLEOTIDE SEQUENCE [LARGE SCALE GENOMIC DNA]</scope>
    <source>
        <strain evidence="2 3">HS1</strain>
    </source>
</reference>
<dbReference type="RefSeq" id="WP_020732384.1">
    <property type="nucleotide sequence ID" value="NZ_CP014350.1"/>
</dbReference>
<accession>A0ABM6AQW4</accession>
<dbReference type="EMBL" id="CP014350">
    <property type="protein sequence ID" value="ANA43691.1"/>
    <property type="molecule type" value="Genomic_DNA"/>
</dbReference>